<reference evidence="1" key="2">
    <citation type="journal article" date="2015" name="Fish Shellfish Immunol.">
        <title>Early steps in the European eel (Anguilla anguilla)-Vibrio vulnificus interaction in the gills: Role of the RtxA13 toxin.</title>
        <authorList>
            <person name="Callol A."/>
            <person name="Pajuelo D."/>
            <person name="Ebbesson L."/>
            <person name="Teles M."/>
            <person name="MacKenzie S."/>
            <person name="Amaro C."/>
        </authorList>
    </citation>
    <scope>NUCLEOTIDE SEQUENCE</scope>
</reference>
<reference evidence="1" key="1">
    <citation type="submission" date="2014-11" db="EMBL/GenBank/DDBJ databases">
        <authorList>
            <person name="Amaro Gonzalez C."/>
        </authorList>
    </citation>
    <scope>NUCLEOTIDE SEQUENCE</scope>
</reference>
<organism evidence="1">
    <name type="scientific">Anguilla anguilla</name>
    <name type="common">European freshwater eel</name>
    <name type="synonym">Muraena anguilla</name>
    <dbReference type="NCBI Taxonomy" id="7936"/>
    <lineage>
        <taxon>Eukaryota</taxon>
        <taxon>Metazoa</taxon>
        <taxon>Chordata</taxon>
        <taxon>Craniata</taxon>
        <taxon>Vertebrata</taxon>
        <taxon>Euteleostomi</taxon>
        <taxon>Actinopterygii</taxon>
        <taxon>Neopterygii</taxon>
        <taxon>Teleostei</taxon>
        <taxon>Anguilliformes</taxon>
        <taxon>Anguillidae</taxon>
        <taxon>Anguilla</taxon>
    </lineage>
</organism>
<sequence>MMLYRYSIYNINIHKFMSYTFSVNGNSNQFMLFGNKKKYKEIFRFCH</sequence>
<dbReference type="AlphaFoldDB" id="A0A0E9WH39"/>
<evidence type="ECO:0000313" key="1">
    <source>
        <dbReference type="EMBL" id="JAH89714.1"/>
    </source>
</evidence>
<proteinExistence type="predicted"/>
<dbReference type="EMBL" id="GBXM01018863">
    <property type="protein sequence ID" value="JAH89714.1"/>
    <property type="molecule type" value="Transcribed_RNA"/>
</dbReference>
<protein>
    <submittedName>
        <fullName evidence="1">Uncharacterized protein</fullName>
    </submittedName>
</protein>
<accession>A0A0E9WH39</accession>
<name>A0A0E9WH39_ANGAN</name>